<organism evidence="1 2">
    <name type="scientific">Neobacillus kokaensis</name>
    <dbReference type="NCBI Taxonomy" id="2759023"/>
    <lineage>
        <taxon>Bacteria</taxon>
        <taxon>Bacillati</taxon>
        <taxon>Bacillota</taxon>
        <taxon>Bacilli</taxon>
        <taxon>Bacillales</taxon>
        <taxon>Bacillaceae</taxon>
        <taxon>Neobacillus</taxon>
    </lineage>
</organism>
<accession>A0ABQ3NAR1</accession>
<gene>
    <name evidence="1" type="ORF">AM1BK_36640</name>
</gene>
<sequence length="46" mass="5834">MEMYKRAYQYYRAACQRYDMDSLNFYQFLKDLTKEQLDEYLKQAIF</sequence>
<comment type="caution">
    <text evidence="1">The sequence shown here is derived from an EMBL/GenBank/DDBJ whole genome shotgun (WGS) entry which is preliminary data.</text>
</comment>
<dbReference type="EMBL" id="BNDS01000018">
    <property type="protein sequence ID" value="GHI00122.1"/>
    <property type="molecule type" value="Genomic_DNA"/>
</dbReference>
<name>A0ABQ3NAR1_9BACI</name>
<keyword evidence="2" id="KW-1185">Reference proteome</keyword>
<evidence type="ECO:0008006" key="3">
    <source>
        <dbReference type="Google" id="ProtNLM"/>
    </source>
</evidence>
<evidence type="ECO:0000313" key="2">
    <source>
        <dbReference type="Proteomes" id="UP000637074"/>
    </source>
</evidence>
<proteinExistence type="predicted"/>
<reference evidence="1 2" key="1">
    <citation type="journal article" date="2022" name="Int. J. Syst. Evol. Microbiol.">
        <title>Neobacillus kokaensis sp. nov., isolated from soil.</title>
        <authorList>
            <person name="Yuki K."/>
            <person name="Matsubara H."/>
            <person name="Yamaguchi S."/>
        </authorList>
    </citation>
    <scope>NUCLEOTIDE SEQUENCE [LARGE SCALE GENOMIC DNA]</scope>
    <source>
        <strain evidence="1 2">LOB 377</strain>
    </source>
</reference>
<evidence type="ECO:0000313" key="1">
    <source>
        <dbReference type="EMBL" id="GHI00122.1"/>
    </source>
</evidence>
<protein>
    <recommendedName>
        <fullName evidence="3">Transcriptional regulator</fullName>
    </recommendedName>
</protein>
<dbReference type="Proteomes" id="UP000637074">
    <property type="component" value="Unassembled WGS sequence"/>
</dbReference>